<comment type="caution">
    <text evidence="3">The sequence shown here is derived from an EMBL/GenBank/DDBJ whole genome shotgun (WGS) entry which is preliminary data.</text>
</comment>
<proteinExistence type="predicted"/>
<dbReference type="AlphaFoldDB" id="A0A0H2M6Q2"/>
<dbReference type="EMBL" id="JZWI01000045">
    <property type="protein sequence ID" value="KLN52755.1"/>
    <property type="molecule type" value="Genomic_DNA"/>
</dbReference>
<accession>A0A0H2M6Q2</accession>
<keyword evidence="4" id="KW-1185">Reference proteome</keyword>
<dbReference type="RefSeq" id="WP_021007517.1">
    <property type="nucleotide sequence ID" value="NZ_JZWI01000045.1"/>
</dbReference>
<dbReference type="Pfam" id="PF10543">
    <property type="entry name" value="ORF6N"/>
    <property type="match status" value="1"/>
</dbReference>
<gene>
    <name evidence="3" type="ORF">VPARA_61400</name>
</gene>
<evidence type="ECO:0000256" key="1">
    <source>
        <dbReference type="SAM" id="Coils"/>
    </source>
</evidence>
<evidence type="ECO:0000259" key="2">
    <source>
        <dbReference type="Pfam" id="PF10543"/>
    </source>
</evidence>
<name>A0A0H2M6Q2_VARPD</name>
<reference evidence="3 4" key="1">
    <citation type="submission" date="2015-03" db="EMBL/GenBank/DDBJ databases">
        <title>Genome sequence of Variovorax paradoxus TBEA6.</title>
        <authorList>
            <person name="Poehlein A."/>
            <person name="Schuldes J."/>
            <person name="Wuebbeler J.H."/>
            <person name="Hiessl S."/>
            <person name="Steinbuechel A."/>
            <person name="Daniel R."/>
        </authorList>
    </citation>
    <scope>NUCLEOTIDE SEQUENCE [LARGE SCALE GENOMIC DNA]</scope>
    <source>
        <strain evidence="3 4">TBEA6</strain>
    </source>
</reference>
<feature type="coiled-coil region" evidence="1">
    <location>
        <begin position="130"/>
        <end position="157"/>
    </location>
</feature>
<dbReference type="Proteomes" id="UP000035170">
    <property type="component" value="Unassembled WGS sequence"/>
</dbReference>
<keyword evidence="1" id="KW-0175">Coiled coil</keyword>
<evidence type="ECO:0000313" key="4">
    <source>
        <dbReference type="Proteomes" id="UP000035170"/>
    </source>
</evidence>
<organism evidence="3 4">
    <name type="scientific">Variovorax paradoxus</name>
    <dbReference type="NCBI Taxonomy" id="34073"/>
    <lineage>
        <taxon>Bacteria</taxon>
        <taxon>Pseudomonadati</taxon>
        <taxon>Pseudomonadota</taxon>
        <taxon>Betaproteobacteria</taxon>
        <taxon>Burkholderiales</taxon>
        <taxon>Comamonadaceae</taxon>
        <taxon>Variovorax</taxon>
    </lineage>
</organism>
<protein>
    <submittedName>
        <fullName evidence="3">ORF6N domain protein</fullName>
    </submittedName>
</protein>
<sequence>MADAPAVLDVSVLAALRDAEGKIYVLRGLRVMLAQDLAALYGVETRVLLQAMRRNLDRFPADFAFTLENHDLDALRSQLVISKPEKPGSGGARYRSVAFTEQGVAMLSSVLRSERAVAVNIEIMRTFVKLRSMLSEHADLKRKLNALEQRYDQNFRDVFNAIHQLMDEPKPGAYSGRGIGFTKDK</sequence>
<dbReference type="PATRIC" id="fig|34073.19.peg.6307"/>
<dbReference type="InterPro" id="IPR018873">
    <property type="entry name" value="KilA-N_DNA-bd_domain"/>
</dbReference>
<feature type="domain" description="KilA-N DNA-binding" evidence="2">
    <location>
        <begin position="22"/>
        <end position="110"/>
    </location>
</feature>
<evidence type="ECO:0000313" key="3">
    <source>
        <dbReference type="EMBL" id="KLN52755.1"/>
    </source>
</evidence>